<keyword evidence="8" id="KW-1185">Reference proteome</keyword>
<comment type="subcellular location">
    <subcellularLocation>
        <location evidence="1">Nucleus</location>
    </subcellularLocation>
</comment>
<dbReference type="GO" id="GO:0005634">
    <property type="term" value="C:nucleus"/>
    <property type="evidence" value="ECO:0007669"/>
    <property type="project" value="UniProtKB-SubCell"/>
</dbReference>
<evidence type="ECO:0000256" key="1">
    <source>
        <dbReference type="ARBA" id="ARBA00004123"/>
    </source>
</evidence>
<dbReference type="Gene3D" id="4.10.240.10">
    <property type="entry name" value="Zn(2)-C6 fungal-type DNA-binding domain"/>
    <property type="match status" value="1"/>
</dbReference>
<dbReference type="InterPro" id="IPR001138">
    <property type="entry name" value="Zn2Cys6_DnaBD"/>
</dbReference>
<proteinExistence type="predicted"/>
<dbReference type="PANTHER" id="PTHR31001:SF56">
    <property type="entry name" value="ZN(2)-C6 FUNGAL-TYPE DOMAIN-CONTAINING PROTEIN"/>
    <property type="match status" value="1"/>
</dbReference>
<dbReference type="EMBL" id="JARJLG010000080">
    <property type="protein sequence ID" value="KAJ7750922.1"/>
    <property type="molecule type" value="Genomic_DNA"/>
</dbReference>
<dbReference type="PANTHER" id="PTHR31001">
    <property type="entry name" value="UNCHARACTERIZED TRANSCRIPTIONAL REGULATORY PROTEIN"/>
    <property type="match status" value="1"/>
</dbReference>
<evidence type="ECO:0000256" key="4">
    <source>
        <dbReference type="SAM" id="Coils"/>
    </source>
</evidence>
<protein>
    <submittedName>
        <fullName evidence="7">Fungal-specific transcription factor domain-containing protein</fullName>
    </submittedName>
</protein>
<comment type="caution">
    <text evidence="7">The sequence shown here is derived from an EMBL/GenBank/DDBJ whole genome shotgun (WGS) entry which is preliminary data.</text>
</comment>
<dbReference type="GO" id="GO:0008270">
    <property type="term" value="F:zinc ion binding"/>
    <property type="evidence" value="ECO:0007669"/>
    <property type="project" value="InterPro"/>
</dbReference>
<reference evidence="7" key="1">
    <citation type="submission" date="2023-03" db="EMBL/GenBank/DDBJ databases">
        <title>Massive genome expansion in bonnet fungi (Mycena s.s.) driven by repeated elements and novel gene families across ecological guilds.</title>
        <authorList>
            <consortium name="Lawrence Berkeley National Laboratory"/>
            <person name="Harder C.B."/>
            <person name="Miyauchi S."/>
            <person name="Viragh M."/>
            <person name="Kuo A."/>
            <person name="Thoen E."/>
            <person name="Andreopoulos B."/>
            <person name="Lu D."/>
            <person name="Skrede I."/>
            <person name="Drula E."/>
            <person name="Henrissat B."/>
            <person name="Morin E."/>
            <person name="Kohler A."/>
            <person name="Barry K."/>
            <person name="LaButti K."/>
            <person name="Morin E."/>
            <person name="Salamov A."/>
            <person name="Lipzen A."/>
            <person name="Mereny Z."/>
            <person name="Hegedus B."/>
            <person name="Baldrian P."/>
            <person name="Stursova M."/>
            <person name="Weitz H."/>
            <person name="Taylor A."/>
            <person name="Grigoriev I.V."/>
            <person name="Nagy L.G."/>
            <person name="Martin F."/>
            <person name="Kauserud H."/>
        </authorList>
    </citation>
    <scope>NUCLEOTIDE SEQUENCE</scope>
    <source>
        <strain evidence="7">CBHHK188m</strain>
    </source>
</reference>
<sequence>MPVDTTGKPSSARRAPRRPVTEEEQKDIELKRLRGELSCAECRRLKLKCDKNVPCGSCVRRGCESICPCGILSAGQGTRFILADTDQLHAKIAEMSQRIRQLEEALAILQGVVSNERHPLLAGDLLSIKFAAEAPKRTEPSVAQQDPVIDALGTLTMGDSGEVKYFGRSAGTETLLVAEDYSDDEEATDTQTPLPPEIAEIGDVFPSGRPNSAKLQHIRTLLPPYERATDLCDSYFLHGALFFRPIKRDELLGPFIQSIYAPEGTTEDSEAATPHALATFFFVLALGALLDLRLPPYNDEAERFYGAGRAALGLRAVYDSPLVDTVRAIGLMATYHSLAGKKYSRDSAWCLMSIAAKLAQSIGLHRDSARWHMDPKMVQNRRTLFWDVFTCDVSHSLALGRPPSIHLSYVDCEYPEDEECTLTDLGEIRPGFWRSKYHFARDIWMALAEATLTAKAPGYAIVLELDRRVRELSVPDSFKPYATRADGEVAYYSSSESLRGFYASQYRTVTMIYLHRSFFAQAMLDLPANPLRSPFATSFLTAFRSASVIIKATAYQYDRCAEMAMRVWFLLHHTFSAAVIAGTVVTLSPKSNIAASALLDLGLAVELFQRTATQSHRAKLASAVLSKLRDRAVRAYSQHSTPPVPTTGPAPERPEDDTTDELAIFGGQTRVLALKQKQKQKPRRGKSSSTTPDSGCPSTAAVSTFATPSPGVYPSMGYDGSMANAWGEFPWLDELVALNPHANANINIDIDDAAMGMGDIPTDIFNMLYSGEGRGMIALNQLGDMGAQMADGGGGGQGADAMVELGLTSESGMDAAWLAFIQQCGVTLGRSLPEADESTSPSD</sequence>
<dbReference type="PROSITE" id="PS50048">
    <property type="entry name" value="ZN2_CY6_FUNGAL_2"/>
    <property type="match status" value="1"/>
</dbReference>
<evidence type="ECO:0000256" key="2">
    <source>
        <dbReference type="ARBA" id="ARBA00022723"/>
    </source>
</evidence>
<dbReference type="AlphaFoldDB" id="A0AAD7N875"/>
<gene>
    <name evidence="7" type="ORF">DFH07DRAFT_922385</name>
</gene>
<feature type="region of interest" description="Disordered" evidence="5">
    <location>
        <begin position="1"/>
        <end position="26"/>
    </location>
</feature>
<feature type="coiled-coil region" evidence="4">
    <location>
        <begin position="85"/>
        <end position="112"/>
    </location>
</feature>
<dbReference type="InterPro" id="IPR007219">
    <property type="entry name" value="XnlR_reg_dom"/>
</dbReference>
<organism evidence="7 8">
    <name type="scientific">Mycena maculata</name>
    <dbReference type="NCBI Taxonomy" id="230809"/>
    <lineage>
        <taxon>Eukaryota</taxon>
        <taxon>Fungi</taxon>
        <taxon>Dikarya</taxon>
        <taxon>Basidiomycota</taxon>
        <taxon>Agaricomycotina</taxon>
        <taxon>Agaricomycetes</taxon>
        <taxon>Agaricomycetidae</taxon>
        <taxon>Agaricales</taxon>
        <taxon>Marasmiineae</taxon>
        <taxon>Mycenaceae</taxon>
        <taxon>Mycena</taxon>
    </lineage>
</organism>
<evidence type="ECO:0000256" key="5">
    <source>
        <dbReference type="SAM" id="MobiDB-lite"/>
    </source>
</evidence>
<dbReference type="Proteomes" id="UP001215280">
    <property type="component" value="Unassembled WGS sequence"/>
</dbReference>
<feature type="compositionally biased region" description="Basic residues" evidence="5">
    <location>
        <begin position="676"/>
        <end position="686"/>
    </location>
</feature>
<dbReference type="Pfam" id="PF04082">
    <property type="entry name" value="Fungal_trans"/>
    <property type="match status" value="1"/>
</dbReference>
<feature type="region of interest" description="Disordered" evidence="5">
    <location>
        <begin position="635"/>
        <end position="658"/>
    </location>
</feature>
<dbReference type="InterPro" id="IPR036864">
    <property type="entry name" value="Zn2-C6_fun-type_DNA-bd_sf"/>
</dbReference>
<dbReference type="GO" id="GO:0000981">
    <property type="term" value="F:DNA-binding transcription factor activity, RNA polymerase II-specific"/>
    <property type="evidence" value="ECO:0007669"/>
    <property type="project" value="InterPro"/>
</dbReference>
<evidence type="ECO:0000256" key="3">
    <source>
        <dbReference type="ARBA" id="ARBA00023242"/>
    </source>
</evidence>
<evidence type="ECO:0000259" key="6">
    <source>
        <dbReference type="PROSITE" id="PS50048"/>
    </source>
</evidence>
<feature type="region of interest" description="Disordered" evidence="5">
    <location>
        <begin position="674"/>
        <end position="702"/>
    </location>
</feature>
<dbReference type="CDD" id="cd00067">
    <property type="entry name" value="GAL4"/>
    <property type="match status" value="1"/>
</dbReference>
<dbReference type="SMART" id="SM00906">
    <property type="entry name" value="Fungal_trans"/>
    <property type="match status" value="1"/>
</dbReference>
<evidence type="ECO:0000313" key="7">
    <source>
        <dbReference type="EMBL" id="KAJ7750922.1"/>
    </source>
</evidence>
<accession>A0AAD7N875</accession>
<dbReference type="InterPro" id="IPR050613">
    <property type="entry name" value="Sec_Metabolite_Reg"/>
</dbReference>
<dbReference type="GO" id="GO:0003677">
    <property type="term" value="F:DNA binding"/>
    <property type="evidence" value="ECO:0007669"/>
    <property type="project" value="InterPro"/>
</dbReference>
<keyword evidence="2" id="KW-0479">Metal-binding</keyword>
<dbReference type="PROSITE" id="PS00463">
    <property type="entry name" value="ZN2_CY6_FUNGAL_1"/>
    <property type="match status" value="1"/>
</dbReference>
<keyword evidence="3" id="KW-0539">Nucleus</keyword>
<dbReference type="SUPFAM" id="SSF57701">
    <property type="entry name" value="Zn2/Cys6 DNA-binding domain"/>
    <property type="match status" value="1"/>
</dbReference>
<feature type="domain" description="Zn(2)-C6 fungal-type" evidence="6">
    <location>
        <begin position="38"/>
        <end position="67"/>
    </location>
</feature>
<dbReference type="CDD" id="cd12148">
    <property type="entry name" value="fungal_TF_MHR"/>
    <property type="match status" value="1"/>
</dbReference>
<feature type="compositionally biased region" description="Polar residues" evidence="5">
    <location>
        <begin position="687"/>
        <end position="702"/>
    </location>
</feature>
<dbReference type="GO" id="GO:0006351">
    <property type="term" value="P:DNA-templated transcription"/>
    <property type="evidence" value="ECO:0007669"/>
    <property type="project" value="InterPro"/>
</dbReference>
<keyword evidence="4" id="KW-0175">Coiled coil</keyword>
<dbReference type="Pfam" id="PF00172">
    <property type="entry name" value="Zn_clus"/>
    <property type="match status" value="1"/>
</dbReference>
<evidence type="ECO:0000313" key="8">
    <source>
        <dbReference type="Proteomes" id="UP001215280"/>
    </source>
</evidence>
<name>A0AAD7N875_9AGAR</name>
<dbReference type="SMART" id="SM00066">
    <property type="entry name" value="GAL4"/>
    <property type="match status" value="1"/>
</dbReference>